<dbReference type="EMBL" id="JARBDR010000018">
    <property type="protein sequence ID" value="KAJ8321622.1"/>
    <property type="molecule type" value="Genomic_DNA"/>
</dbReference>
<dbReference type="Proteomes" id="UP001217089">
    <property type="component" value="Unassembled WGS sequence"/>
</dbReference>
<accession>A0ABQ9FWJ9</accession>
<sequence length="341" mass="38360">MYIHVLITCKDNPNTFLQQKYLQASDFLQNVVYINLQTTDEDKINRYCTLSQLYSQIGFKRKACFFKRIAAMQCVAPNIPQQNWLQCYKLLMQALEGYRITLDPKDIPEGYVNGWPILQSRVLNELIFSARKMGNLPVAVRKEIASTLDSLTARCEGTSQSLALENGVILPPVPLTRIPFVKSFKLVRLQPHLEPVKLGAKQQVVDSGPFIFTPLAIGQNSPSKSSTTVDFSWGLLTEGVEVEMYPTNLCIPAESVPNLVKILSRPKTSGTLNILGEIILKMLYSSPALFQRLLALRQQGTELIYECLVTLQNTSNQLVERVDVSIDCKPDDKVLNLSFFP</sequence>
<reference evidence="1 2" key="1">
    <citation type="submission" date="2022-12" db="EMBL/GenBank/DDBJ databases">
        <title>Chromosome-level genome of Tegillarca granosa.</title>
        <authorList>
            <person name="Kim J."/>
        </authorList>
    </citation>
    <scope>NUCLEOTIDE SEQUENCE [LARGE SCALE GENOMIC DNA]</scope>
    <source>
        <strain evidence="1">Teg-2019</strain>
        <tissue evidence="1">Adductor muscle</tissue>
    </source>
</reference>
<evidence type="ECO:0000313" key="1">
    <source>
        <dbReference type="EMBL" id="KAJ8321622.1"/>
    </source>
</evidence>
<dbReference type="PANTHER" id="PTHR21512">
    <property type="entry name" value="TRAFFICKING PROTEIN PARTICLE COMPLEX SUBUNIT 9"/>
    <property type="match status" value="1"/>
</dbReference>
<name>A0ABQ9FWJ9_TEGGR</name>
<proteinExistence type="predicted"/>
<dbReference type="InterPro" id="IPR013935">
    <property type="entry name" value="Trs120_TRAPPC9"/>
</dbReference>
<dbReference type="PANTHER" id="PTHR21512:SF5">
    <property type="entry name" value="TRAFFICKING PROTEIN PARTICLE COMPLEX SUBUNIT 9"/>
    <property type="match status" value="1"/>
</dbReference>
<gene>
    <name evidence="1" type="ORF">KUTeg_000093</name>
</gene>
<evidence type="ECO:0000313" key="2">
    <source>
        <dbReference type="Proteomes" id="UP001217089"/>
    </source>
</evidence>
<protein>
    <recommendedName>
        <fullName evidence="3">Trafficking protein particle complex subunit 9</fullName>
    </recommendedName>
</protein>
<keyword evidence="2" id="KW-1185">Reference proteome</keyword>
<organism evidence="1 2">
    <name type="scientific">Tegillarca granosa</name>
    <name type="common">Malaysian cockle</name>
    <name type="synonym">Anadara granosa</name>
    <dbReference type="NCBI Taxonomy" id="220873"/>
    <lineage>
        <taxon>Eukaryota</taxon>
        <taxon>Metazoa</taxon>
        <taxon>Spiralia</taxon>
        <taxon>Lophotrochozoa</taxon>
        <taxon>Mollusca</taxon>
        <taxon>Bivalvia</taxon>
        <taxon>Autobranchia</taxon>
        <taxon>Pteriomorphia</taxon>
        <taxon>Arcoida</taxon>
        <taxon>Arcoidea</taxon>
        <taxon>Arcidae</taxon>
        <taxon>Tegillarca</taxon>
    </lineage>
</organism>
<comment type="caution">
    <text evidence="1">The sequence shown here is derived from an EMBL/GenBank/DDBJ whole genome shotgun (WGS) entry which is preliminary data.</text>
</comment>
<evidence type="ECO:0008006" key="3">
    <source>
        <dbReference type="Google" id="ProtNLM"/>
    </source>
</evidence>